<dbReference type="SUPFAM" id="SSF46894">
    <property type="entry name" value="C-terminal effector domain of the bipartite response regulators"/>
    <property type="match status" value="1"/>
</dbReference>
<dbReference type="SMART" id="SM00421">
    <property type="entry name" value="HTH_LUXR"/>
    <property type="match status" value="1"/>
</dbReference>
<gene>
    <name evidence="4" type="ORF">J40TS1_43050</name>
</gene>
<evidence type="ECO:0000256" key="1">
    <source>
        <dbReference type="ARBA" id="ARBA00023015"/>
    </source>
</evidence>
<feature type="domain" description="HTH luxR-type" evidence="3">
    <location>
        <begin position="211"/>
        <end position="275"/>
    </location>
</feature>
<organism evidence="4 5">
    <name type="scientific">Paenibacillus montaniterrae</name>
    <dbReference type="NCBI Taxonomy" id="429341"/>
    <lineage>
        <taxon>Bacteria</taxon>
        <taxon>Bacillati</taxon>
        <taxon>Bacillota</taxon>
        <taxon>Bacilli</taxon>
        <taxon>Bacillales</taxon>
        <taxon>Paenibacillaceae</taxon>
        <taxon>Paenibacillus</taxon>
    </lineage>
</organism>
<dbReference type="CDD" id="cd06170">
    <property type="entry name" value="LuxR_C_like"/>
    <property type="match status" value="1"/>
</dbReference>
<dbReference type="GO" id="GO:0003677">
    <property type="term" value="F:DNA binding"/>
    <property type="evidence" value="ECO:0007669"/>
    <property type="project" value="InterPro"/>
</dbReference>
<dbReference type="GO" id="GO:0045892">
    <property type="term" value="P:negative regulation of DNA-templated transcription"/>
    <property type="evidence" value="ECO:0007669"/>
    <property type="project" value="UniProtKB-ARBA"/>
</dbReference>
<comment type="caution">
    <text evidence="4">The sequence shown here is derived from an EMBL/GenBank/DDBJ whole genome shotgun (WGS) entry which is preliminary data.</text>
</comment>
<dbReference type="InterPro" id="IPR016032">
    <property type="entry name" value="Sig_transdc_resp-reg_C-effctor"/>
</dbReference>
<sequence>MTLTFRLETEKLKQPWKTLQSLDNKLLKKWELQREASQDYYVQSYLRQRVSEKQLKQLYASYELLRKVVQKHCEDTLSDTYKSILFILTTTEGIALSVFGSQKLVQTLNRATNLGEGSIFTIQNAGVNAINISIALKGWVFLSGAEHDLSVFKQWNCFCAPVRQNGEIIGYLDMSCSVKDDHLLMASLFALTHKRIEEELNTYDQRQMIYEQFESYRLSPREKEVGYMWLNNYSALRIASELGIAEGTVRTMIKRIYRKTRVSDKGQFIRKFITS</sequence>
<protein>
    <recommendedName>
        <fullName evidence="3">HTH luxR-type domain-containing protein</fullName>
    </recommendedName>
</protein>
<dbReference type="Gene3D" id="1.10.10.10">
    <property type="entry name" value="Winged helix-like DNA-binding domain superfamily/Winged helix DNA-binding domain"/>
    <property type="match status" value="1"/>
</dbReference>
<evidence type="ECO:0000256" key="2">
    <source>
        <dbReference type="ARBA" id="ARBA00023163"/>
    </source>
</evidence>
<proteinExistence type="predicted"/>
<evidence type="ECO:0000313" key="5">
    <source>
        <dbReference type="Proteomes" id="UP000683139"/>
    </source>
</evidence>
<dbReference type="InterPro" id="IPR029016">
    <property type="entry name" value="GAF-like_dom_sf"/>
</dbReference>
<dbReference type="Pfam" id="PF00196">
    <property type="entry name" value="GerE"/>
    <property type="match status" value="1"/>
</dbReference>
<dbReference type="InterPro" id="IPR036388">
    <property type="entry name" value="WH-like_DNA-bd_sf"/>
</dbReference>
<keyword evidence="2" id="KW-0804">Transcription</keyword>
<dbReference type="EMBL" id="BOSE01000010">
    <property type="protein sequence ID" value="GIP18663.1"/>
    <property type="molecule type" value="Genomic_DNA"/>
</dbReference>
<evidence type="ECO:0000259" key="3">
    <source>
        <dbReference type="PROSITE" id="PS50043"/>
    </source>
</evidence>
<keyword evidence="5" id="KW-1185">Reference proteome</keyword>
<dbReference type="PROSITE" id="PS50043">
    <property type="entry name" value="HTH_LUXR_2"/>
    <property type="match status" value="1"/>
</dbReference>
<evidence type="ECO:0000313" key="4">
    <source>
        <dbReference type="EMBL" id="GIP18663.1"/>
    </source>
</evidence>
<dbReference type="Proteomes" id="UP000683139">
    <property type="component" value="Unassembled WGS sequence"/>
</dbReference>
<dbReference type="InterPro" id="IPR000792">
    <property type="entry name" value="Tscrpt_reg_LuxR_C"/>
</dbReference>
<dbReference type="RefSeq" id="WP_213519327.1">
    <property type="nucleotide sequence ID" value="NZ_BOSE01000010.1"/>
</dbReference>
<keyword evidence="1" id="KW-0805">Transcription regulation</keyword>
<dbReference type="AlphaFoldDB" id="A0A919YXN0"/>
<name>A0A919YXN0_9BACL</name>
<accession>A0A919YXN0</accession>
<dbReference type="Gene3D" id="3.30.450.40">
    <property type="match status" value="1"/>
</dbReference>
<reference evidence="4" key="1">
    <citation type="submission" date="2021-03" db="EMBL/GenBank/DDBJ databases">
        <title>Antimicrobial resistance genes in bacteria isolated from Japanese honey, and their potential for conferring macrolide and lincosamide resistance in the American foulbrood pathogen Paenibacillus larvae.</title>
        <authorList>
            <person name="Okamoto M."/>
            <person name="Kumagai M."/>
            <person name="Kanamori H."/>
            <person name="Takamatsu D."/>
        </authorList>
    </citation>
    <scope>NUCLEOTIDE SEQUENCE</scope>
    <source>
        <strain evidence="4">J40TS1</strain>
    </source>
</reference>